<evidence type="ECO:0000256" key="3">
    <source>
        <dbReference type="ARBA" id="ARBA00022723"/>
    </source>
</evidence>
<dbReference type="EMBL" id="MHSU01000033">
    <property type="protein sequence ID" value="OHA49406.1"/>
    <property type="molecule type" value="Genomic_DNA"/>
</dbReference>
<dbReference type="InterPro" id="IPR058240">
    <property type="entry name" value="rSAM_sf"/>
</dbReference>
<dbReference type="InterPro" id="IPR023404">
    <property type="entry name" value="rSAM_horseshoe"/>
</dbReference>
<dbReference type="PANTHER" id="PTHR43409:SF16">
    <property type="entry name" value="SLR0320 PROTEIN"/>
    <property type="match status" value="1"/>
</dbReference>
<dbReference type="GO" id="GO:0031419">
    <property type="term" value="F:cobalamin binding"/>
    <property type="evidence" value="ECO:0007669"/>
    <property type="project" value="InterPro"/>
</dbReference>
<comment type="cofactor">
    <cofactor evidence="1">
        <name>[4Fe-4S] cluster</name>
        <dbReference type="ChEBI" id="CHEBI:49883"/>
    </cofactor>
</comment>
<dbReference type="InterPro" id="IPR051198">
    <property type="entry name" value="BchE-like"/>
</dbReference>
<proteinExistence type="predicted"/>
<dbReference type="SUPFAM" id="SSF102114">
    <property type="entry name" value="Radical SAM enzymes"/>
    <property type="match status" value="1"/>
</dbReference>
<dbReference type="Pfam" id="PF04055">
    <property type="entry name" value="Radical_SAM"/>
    <property type="match status" value="1"/>
</dbReference>
<dbReference type="Pfam" id="PF02310">
    <property type="entry name" value="B12-binding"/>
    <property type="match status" value="1"/>
</dbReference>
<dbReference type="GO" id="GO:0005829">
    <property type="term" value="C:cytosol"/>
    <property type="evidence" value="ECO:0007669"/>
    <property type="project" value="TreeGrafter"/>
</dbReference>
<accession>A0A1G2PM62</accession>
<gene>
    <name evidence="8" type="ORF">A2W59_02545</name>
</gene>
<dbReference type="PROSITE" id="PS51918">
    <property type="entry name" value="RADICAL_SAM"/>
    <property type="match status" value="1"/>
</dbReference>
<evidence type="ECO:0000259" key="7">
    <source>
        <dbReference type="PROSITE" id="PS51918"/>
    </source>
</evidence>
<dbReference type="InterPro" id="IPR007197">
    <property type="entry name" value="rSAM"/>
</dbReference>
<keyword evidence="3" id="KW-0479">Metal-binding</keyword>
<dbReference type="SFLD" id="SFLDG01123">
    <property type="entry name" value="methyltransferase_(Class_B)"/>
    <property type="match status" value="1"/>
</dbReference>
<dbReference type="GO" id="GO:0046872">
    <property type="term" value="F:metal ion binding"/>
    <property type="evidence" value="ECO:0007669"/>
    <property type="project" value="UniProtKB-KW"/>
</dbReference>
<comment type="caution">
    <text evidence="8">The sequence shown here is derived from an EMBL/GenBank/DDBJ whole genome shotgun (WGS) entry which is preliminary data.</text>
</comment>
<keyword evidence="4" id="KW-0408">Iron</keyword>
<dbReference type="SUPFAM" id="SSF52242">
    <property type="entry name" value="Cobalamin (vitamin B12)-binding domain"/>
    <property type="match status" value="1"/>
</dbReference>
<evidence type="ECO:0000259" key="6">
    <source>
        <dbReference type="PROSITE" id="PS51332"/>
    </source>
</evidence>
<protein>
    <submittedName>
        <fullName evidence="8">Uncharacterized protein</fullName>
    </submittedName>
</protein>
<dbReference type="InterPro" id="IPR006158">
    <property type="entry name" value="Cobalamin-bd"/>
</dbReference>
<evidence type="ECO:0000313" key="9">
    <source>
        <dbReference type="Proteomes" id="UP000178646"/>
    </source>
</evidence>
<evidence type="ECO:0000256" key="4">
    <source>
        <dbReference type="ARBA" id="ARBA00023004"/>
    </source>
</evidence>
<dbReference type="AlphaFoldDB" id="A0A1G2PM62"/>
<keyword evidence="5" id="KW-0411">Iron-sulfur</keyword>
<dbReference type="GO" id="GO:0003824">
    <property type="term" value="F:catalytic activity"/>
    <property type="evidence" value="ECO:0007669"/>
    <property type="project" value="InterPro"/>
</dbReference>
<dbReference type="Gene3D" id="3.80.30.20">
    <property type="entry name" value="tm_1862 like domain"/>
    <property type="match status" value="1"/>
</dbReference>
<organism evidence="8 9">
    <name type="scientific">Candidatus Terrybacteria bacterium RIFCSPHIGHO2_02_41_19</name>
    <dbReference type="NCBI Taxonomy" id="1802364"/>
    <lineage>
        <taxon>Bacteria</taxon>
        <taxon>Candidatus Terryibacteriota</taxon>
    </lineage>
</organism>
<evidence type="ECO:0000313" key="8">
    <source>
        <dbReference type="EMBL" id="OHA49406.1"/>
    </source>
</evidence>
<dbReference type="InterPro" id="IPR034466">
    <property type="entry name" value="Methyltransferase_Class_B"/>
</dbReference>
<feature type="domain" description="Radical SAM core" evidence="7">
    <location>
        <begin position="202"/>
        <end position="433"/>
    </location>
</feature>
<dbReference type="SMART" id="SM00729">
    <property type="entry name" value="Elp3"/>
    <property type="match status" value="1"/>
</dbReference>
<evidence type="ECO:0000256" key="2">
    <source>
        <dbReference type="ARBA" id="ARBA00022691"/>
    </source>
</evidence>
<dbReference type="InterPro" id="IPR006638">
    <property type="entry name" value="Elp3/MiaA/NifB-like_rSAM"/>
</dbReference>
<reference evidence="8 9" key="1">
    <citation type="journal article" date="2016" name="Nat. Commun.">
        <title>Thousands of microbial genomes shed light on interconnected biogeochemical processes in an aquifer system.</title>
        <authorList>
            <person name="Anantharaman K."/>
            <person name="Brown C.T."/>
            <person name="Hug L.A."/>
            <person name="Sharon I."/>
            <person name="Castelle C.J."/>
            <person name="Probst A.J."/>
            <person name="Thomas B.C."/>
            <person name="Singh A."/>
            <person name="Wilkins M.J."/>
            <person name="Karaoz U."/>
            <person name="Brodie E.L."/>
            <person name="Williams K.H."/>
            <person name="Hubbard S.S."/>
            <person name="Banfield J.F."/>
        </authorList>
    </citation>
    <scope>NUCLEOTIDE SEQUENCE [LARGE SCALE GENOMIC DNA]</scope>
</reference>
<name>A0A1G2PM62_9BACT</name>
<dbReference type="CDD" id="cd02068">
    <property type="entry name" value="radical_SAM_B12_BD"/>
    <property type="match status" value="1"/>
</dbReference>
<dbReference type="InterPro" id="IPR036724">
    <property type="entry name" value="Cobalamin-bd_sf"/>
</dbReference>
<feature type="domain" description="B12-binding" evidence="6">
    <location>
        <begin position="7"/>
        <end position="147"/>
    </location>
</feature>
<dbReference type="CDD" id="cd01335">
    <property type="entry name" value="Radical_SAM"/>
    <property type="match status" value="1"/>
</dbReference>
<dbReference type="SFLD" id="SFLDG01082">
    <property type="entry name" value="B12-binding_domain_containing"/>
    <property type="match status" value="1"/>
</dbReference>
<evidence type="ECO:0000256" key="5">
    <source>
        <dbReference type="ARBA" id="ARBA00023014"/>
    </source>
</evidence>
<sequence>MKIVLVQPPLTLEERYGIKHQSGGETIPLGLLYLASSIRANGYQTMIIDAEILGLNIKTAAEKILSENPGIVGFTAVTISIDNAAAVAEEIKKSRPEIVTVVGGHHLTTIPEETLNRFHQFDIGVIGEGEKTLSDLALVIKEYGFNKDKLRNVNGLIFKDEKDEKFIITPPRGRIRDLDTLPKPAFDLLPNLTDYSPPVHTVKKFPACNLVTSRGCPGQCVFCTRSVYGNSLSAHSAEYMMDLVMELYQKYGIREIQFRDDNFTVFKPRLFKFCELMKEKKLNLVWTALARVDMVDPDMLKAMKEAGCWQVWYGIESGNEEILKIIKKNTTKEQIKNAVNWTKRAGMGVGAFFIMGHPGETKETLEETIDFALSLKIDEFHCTLMTPMPGSEIYRDWRKYGTFDNDWKKLSNWKPVFVPFGLTKEELEKYNQKFFRKFYFRPRIVFGYIKKIRSPKHLVVYFSGFLALLEWVFKKRKA</sequence>
<dbReference type="GO" id="GO:0051539">
    <property type="term" value="F:4 iron, 4 sulfur cluster binding"/>
    <property type="evidence" value="ECO:0007669"/>
    <property type="project" value="UniProtKB-KW"/>
</dbReference>
<dbReference type="PROSITE" id="PS51332">
    <property type="entry name" value="B12_BINDING"/>
    <property type="match status" value="1"/>
</dbReference>
<dbReference type="SFLD" id="SFLDS00029">
    <property type="entry name" value="Radical_SAM"/>
    <property type="match status" value="1"/>
</dbReference>
<dbReference type="PANTHER" id="PTHR43409">
    <property type="entry name" value="ANAEROBIC MAGNESIUM-PROTOPORPHYRIN IX MONOMETHYL ESTER CYCLASE-RELATED"/>
    <property type="match status" value="1"/>
</dbReference>
<evidence type="ECO:0000256" key="1">
    <source>
        <dbReference type="ARBA" id="ARBA00001966"/>
    </source>
</evidence>
<dbReference type="Gene3D" id="3.40.50.280">
    <property type="entry name" value="Cobalamin-binding domain"/>
    <property type="match status" value="1"/>
</dbReference>
<dbReference type="Proteomes" id="UP000178646">
    <property type="component" value="Unassembled WGS sequence"/>
</dbReference>
<keyword evidence="2" id="KW-0949">S-adenosyl-L-methionine</keyword>